<proteinExistence type="predicted"/>
<protein>
    <submittedName>
        <fullName evidence="2">Peptidase U49, Lit peptidase</fullName>
    </submittedName>
</protein>
<feature type="transmembrane region" description="Helical" evidence="1">
    <location>
        <begin position="250"/>
        <end position="268"/>
    </location>
</feature>
<keyword evidence="1" id="KW-0812">Transmembrane</keyword>
<dbReference type="EMBL" id="JUIW01000003">
    <property type="protein sequence ID" value="RYJ44293.1"/>
    <property type="molecule type" value="Genomic_DNA"/>
</dbReference>
<evidence type="ECO:0000313" key="2">
    <source>
        <dbReference type="EMBL" id="RYJ44293.1"/>
    </source>
</evidence>
<gene>
    <name evidence="2" type="ORF">NU09_0903</name>
</gene>
<sequence>MHKLFNKVNWIWQKKGPINHFRPRIHNGTQPVRVVHHMLVYMFQNAHPQFLRELSEEIAKGKIAPKLELRYGRDSIRQDDGRLHTPRVDLTTKTIELHETFLSFLWCCTYSIYVQYLEKVDFPRMNRLNGRVIYPINEENIQKAREMFDYARLLIVNFEDWDKDNLPNPEIYLAEQRTYPEQTNLYYTEAVKFILGHEYTHLKLHADQIDANTPNSSYLVFEAEADNNAIDILIAGLFPKNHFAADAQKLAVCIGIIIGILSMFYFTATTSGTRHPNMEDRLTNALERLPIEDDHEAWGIACIGLQMWDEQFNLQLTWENDPVSYREQYYRIIEQIKAQQ</sequence>
<dbReference type="InterPro" id="IPR019504">
    <property type="entry name" value="Peptidase_U49_Lit_pept"/>
</dbReference>
<keyword evidence="3" id="KW-1185">Reference proteome</keyword>
<dbReference type="Proteomes" id="UP000289775">
    <property type="component" value="Unassembled WGS sequence"/>
</dbReference>
<accession>A0A444WEL5</accession>
<reference evidence="2 3" key="1">
    <citation type="submission" date="2014-12" db="EMBL/GenBank/DDBJ databases">
        <title>Genome sequence of Flavobacterium beibuense RSKm HC5.</title>
        <authorList>
            <person name="Kim J.F."/>
            <person name="Song J.Y."/>
            <person name="Kwak M.-J."/>
            <person name="Lee S.-W."/>
        </authorList>
    </citation>
    <scope>NUCLEOTIDE SEQUENCE [LARGE SCALE GENOMIC DNA]</scope>
    <source>
        <strain evidence="2 3">RSKm HC5</strain>
    </source>
</reference>
<dbReference type="Pfam" id="PF10463">
    <property type="entry name" value="Peptidase_U49"/>
    <property type="match status" value="1"/>
</dbReference>
<organism evidence="2 3">
    <name type="scientific">Flavobacterium beibuense</name>
    <dbReference type="NCBI Taxonomy" id="657326"/>
    <lineage>
        <taxon>Bacteria</taxon>
        <taxon>Pseudomonadati</taxon>
        <taxon>Bacteroidota</taxon>
        <taxon>Flavobacteriia</taxon>
        <taxon>Flavobacteriales</taxon>
        <taxon>Flavobacteriaceae</taxon>
        <taxon>Flavobacterium</taxon>
    </lineage>
</organism>
<keyword evidence="1" id="KW-0472">Membrane</keyword>
<name>A0A444WEL5_9FLAO</name>
<dbReference type="AlphaFoldDB" id="A0A444WEL5"/>
<keyword evidence="1" id="KW-1133">Transmembrane helix</keyword>
<evidence type="ECO:0000313" key="3">
    <source>
        <dbReference type="Proteomes" id="UP000289775"/>
    </source>
</evidence>
<comment type="caution">
    <text evidence="2">The sequence shown here is derived from an EMBL/GenBank/DDBJ whole genome shotgun (WGS) entry which is preliminary data.</text>
</comment>
<evidence type="ECO:0000256" key="1">
    <source>
        <dbReference type="SAM" id="Phobius"/>
    </source>
</evidence>